<keyword evidence="5" id="KW-1185">Reference proteome</keyword>
<evidence type="ECO:0000256" key="1">
    <source>
        <dbReference type="ARBA" id="ARBA00023015"/>
    </source>
</evidence>
<sequence>MDDADALIAIVGRLAPDEGENLTAIPDIKLYRHEESFCRRPYMYGPCICVVVQGRKRMYYGGAGNQDKYNDYNPRNYLINSVSLPIESDAYDLSPEQPFLAIQLDIDQALASRLIAEIGPARGPKAKRARTADIEAGEIIGAPRGDNLSEICEDVGGNPVLSGRADSLDISLSSPLTDNLQRIVLRLIKTLDDPVDARVLAPAITHELYYEVLCGPRGVLLRNCVANDTYANKIAPIVHYIERHFDRPIEIDTLVAVAGMSASSLHSKFKQATTMTPIQFIKNFRLHKARRLILSGTSAGDASFAVGYNSPSQFSREYKRLFNQSPKETSSQIRMI</sequence>
<dbReference type="SUPFAM" id="SSF46689">
    <property type="entry name" value="Homeodomain-like"/>
    <property type="match status" value="2"/>
</dbReference>
<protein>
    <submittedName>
        <fullName evidence="4">AraC family transcriptional regulator N-terminal domain-containing protein</fullName>
    </submittedName>
</protein>
<dbReference type="Gene3D" id="1.10.10.60">
    <property type="entry name" value="Homeodomain-like"/>
    <property type="match status" value="1"/>
</dbReference>
<dbReference type="RefSeq" id="WP_380250826.1">
    <property type="nucleotide sequence ID" value="NZ_JBHUII010000004.1"/>
</dbReference>
<accession>A0ABW5BLS8</accession>
<gene>
    <name evidence="4" type="ORF">ACFSKO_09435</name>
</gene>
<keyword evidence="2" id="KW-0804">Transcription</keyword>
<dbReference type="SMART" id="SM00342">
    <property type="entry name" value="HTH_ARAC"/>
    <property type="match status" value="1"/>
</dbReference>
<keyword evidence="1" id="KW-0805">Transcription regulation</keyword>
<comment type="caution">
    <text evidence="4">The sequence shown here is derived from an EMBL/GenBank/DDBJ whole genome shotgun (WGS) entry which is preliminary data.</text>
</comment>
<evidence type="ECO:0000259" key="3">
    <source>
        <dbReference type="PROSITE" id="PS01124"/>
    </source>
</evidence>
<proteinExistence type="predicted"/>
<dbReference type="InterPro" id="IPR018060">
    <property type="entry name" value="HTH_AraC"/>
</dbReference>
<dbReference type="Pfam" id="PF12833">
    <property type="entry name" value="HTH_18"/>
    <property type="match status" value="1"/>
</dbReference>
<reference evidence="5" key="1">
    <citation type="journal article" date="2019" name="Int. J. Syst. Evol. Microbiol.">
        <title>The Global Catalogue of Microorganisms (GCM) 10K type strain sequencing project: providing services to taxonomists for standard genome sequencing and annotation.</title>
        <authorList>
            <consortium name="The Broad Institute Genomics Platform"/>
            <consortium name="The Broad Institute Genome Sequencing Center for Infectious Disease"/>
            <person name="Wu L."/>
            <person name="Ma J."/>
        </authorList>
    </citation>
    <scope>NUCLEOTIDE SEQUENCE [LARGE SCALE GENOMIC DNA]</scope>
    <source>
        <strain evidence="5">CGMCC 4.7192</strain>
    </source>
</reference>
<dbReference type="InterPro" id="IPR009594">
    <property type="entry name" value="Tscrpt_reg_HTH_AraC_N"/>
</dbReference>
<evidence type="ECO:0000313" key="4">
    <source>
        <dbReference type="EMBL" id="MFD2205833.1"/>
    </source>
</evidence>
<evidence type="ECO:0000313" key="5">
    <source>
        <dbReference type="Proteomes" id="UP001597294"/>
    </source>
</evidence>
<dbReference type="PROSITE" id="PS01124">
    <property type="entry name" value="HTH_ARAC_FAMILY_2"/>
    <property type="match status" value="1"/>
</dbReference>
<evidence type="ECO:0000256" key="2">
    <source>
        <dbReference type="ARBA" id="ARBA00023163"/>
    </source>
</evidence>
<dbReference type="PANTHER" id="PTHR43436:SF2">
    <property type="entry name" value="ARAC_XYLS FAMILY TRANSCRIPTIONAL REGULATOR"/>
    <property type="match status" value="1"/>
</dbReference>
<name>A0ABW5BLS8_9PROT</name>
<dbReference type="Proteomes" id="UP001597294">
    <property type="component" value="Unassembled WGS sequence"/>
</dbReference>
<dbReference type="PANTHER" id="PTHR43436">
    <property type="entry name" value="ARAC-FAMILY TRANSCRIPTIONAL REGULATOR"/>
    <property type="match status" value="1"/>
</dbReference>
<organism evidence="4 5">
    <name type="scientific">Kiloniella antarctica</name>
    <dbReference type="NCBI Taxonomy" id="1550907"/>
    <lineage>
        <taxon>Bacteria</taxon>
        <taxon>Pseudomonadati</taxon>
        <taxon>Pseudomonadota</taxon>
        <taxon>Alphaproteobacteria</taxon>
        <taxon>Rhodospirillales</taxon>
        <taxon>Kiloniellaceae</taxon>
        <taxon>Kiloniella</taxon>
    </lineage>
</organism>
<dbReference type="InterPro" id="IPR009057">
    <property type="entry name" value="Homeodomain-like_sf"/>
</dbReference>
<feature type="domain" description="HTH araC/xylS-type" evidence="3">
    <location>
        <begin position="235"/>
        <end position="332"/>
    </location>
</feature>
<dbReference type="Pfam" id="PF06719">
    <property type="entry name" value="AraC_N"/>
    <property type="match status" value="1"/>
</dbReference>
<dbReference type="EMBL" id="JBHUII010000004">
    <property type="protein sequence ID" value="MFD2205833.1"/>
    <property type="molecule type" value="Genomic_DNA"/>
</dbReference>